<evidence type="ECO:0000313" key="12">
    <source>
        <dbReference type="EMBL" id="AIT09854.1"/>
    </source>
</evidence>
<evidence type="ECO:0000313" key="13">
    <source>
        <dbReference type="Proteomes" id="UP000029672"/>
    </source>
</evidence>
<comment type="similarity">
    <text evidence="9 10 11">Belongs to the MurJ/MviN family.</text>
</comment>
<feature type="transmembrane region" description="Helical" evidence="10">
    <location>
        <begin position="32"/>
        <end position="48"/>
    </location>
</feature>
<keyword evidence="5 10" id="KW-0573">Peptidoglycan synthesis</keyword>
<evidence type="ECO:0000256" key="4">
    <source>
        <dbReference type="ARBA" id="ARBA00022960"/>
    </source>
</evidence>
<feature type="transmembrane region" description="Helical" evidence="10">
    <location>
        <begin position="273"/>
        <end position="292"/>
    </location>
</feature>
<dbReference type="STRING" id="1547445.LO80_07630"/>
<evidence type="ECO:0000256" key="2">
    <source>
        <dbReference type="ARBA" id="ARBA00022475"/>
    </source>
</evidence>
<sequence>MKKFFSSSLIVSLFLFISKLLGFARDLLLASFFGSGASLQAFLIAFRFPEFMRKVTSSGIFTQIINPYINTNKSSNLNKQFIVTVLTFLAMLMLFITLIAMIFSGFWVDLYAQGFVDDESMLELVRSLFVIMIPYMLFNCVMGLISAVLNSYKRYLISSLLPIILNVVMIVGIVVSPKLNIAIYSVAYSVLVAGVLQLVIGGYSLIKLIGAFRVDKNILLLRNKDARIFLKKLPTAFLGTAILQINALVETFFASFLISGSLAWLYYADRVNQFLYGVFGTAIATVMIPYLLECKLDEQAFIKTLKWIIRFTLVVTIPAIVGLFILAKPIVISLFFYGKFKIEDVNFTYLAMLGYLLSLFCFVIIRVIVSALYAKSKSSVVFYISVVCLITILVLDTLIIQFFKNNTYGFIYLAVVSSGVSLINLLILSLVLCGFNLRSFISIYLPVVTIIRIVISCVCMAMILNLFNLSDSYWIALSMLDRLKHLTLIVFLGLVVYLLVMLVLGGLRSLKTTYL</sequence>
<dbReference type="PIRSF" id="PIRSF002869">
    <property type="entry name" value="MviN"/>
    <property type="match status" value="1"/>
</dbReference>
<reference evidence="12 13" key="1">
    <citation type="submission" date="2014-10" db="EMBL/GenBank/DDBJ databases">
        <title>Whole genome sequence of Francisella endociliophora strain FSC1006, isolated from a laboratory culture of the marine ciliate Euplotes raikovi.</title>
        <authorList>
            <person name="Granberg M."/>
            <person name="Backman S."/>
            <person name="Lundmark E."/>
            <person name="Nilsson E."/>
            <person name="Karlsson E."/>
            <person name="Thelaus J."/>
            <person name="Ohrman C."/>
            <person name="Larkeryd A."/>
            <person name="Stenberg P."/>
        </authorList>
    </citation>
    <scope>NUCLEOTIDE SEQUENCE [LARGE SCALE GENOMIC DNA]</scope>
    <source>
        <strain evidence="12 13">FSC1006</strain>
    </source>
</reference>
<dbReference type="Proteomes" id="UP000029672">
    <property type="component" value="Chromosome"/>
</dbReference>
<evidence type="ECO:0000256" key="8">
    <source>
        <dbReference type="ARBA" id="ARBA00060041"/>
    </source>
</evidence>
<comment type="subcellular location">
    <subcellularLocation>
        <location evidence="10">Cell inner membrane</location>
        <topology evidence="10">Multi-pass membrane protein</topology>
    </subcellularLocation>
    <subcellularLocation>
        <location evidence="1">Cell membrane</location>
        <topology evidence="1">Multi-pass membrane protein</topology>
    </subcellularLocation>
</comment>
<dbReference type="GO" id="GO:0015648">
    <property type="term" value="F:lipid-linked peptidoglycan transporter activity"/>
    <property type="evidence" value="ECO:0007669"/>
    <property type="project" value="UniProtKB-UniRule"/>
</dbReference>
<evidence type="ECO:0000256" key="1">
    <source>
        <dbReference type="ARBA" id="ARBA00004651"/>
    </source>
</evidence>
<name>A0A097EQK4_9GAMM</name>
<comment type="pathway">
    <text evidence="10">Cell wall biogenesis; peptidoglycan biosynthesis.</text>
</comment>
<dbReference type="HAMAP" id="MF_02078">
    <property type="entry name" value="MurJ_MviN"/>
    <property type="match status" value="1"/>
</dbReference>
<keyword evidence="6 10" id="KW-1133">Transmembrane helix</keyword>
<dbReference type="PANTHER" id="PTHR47019:SF1">
    <property type="entry name" value="LIPID II FLIPPASE MURJ"/>
    <property type="match status" value="1"/>
</dbReference>
<dbReference type="AlphaFoldDB" id="A0A097EQK4"/>
<dbReference type="KEGG" id="frf:LO80_07630"/>
<keyword evidence="10 11" id="KW-0813">Transport</keyword>
<comment type="function">
    <text evidence="8 10 11">Involved in peptidoglycan biosynthesis. Transports lipid-linked peptidoglycan precursors from the inner to the outer leaflet of the cytoplasmic membrane.</text>
</comment>
<dbReference type="RefSeq" id="WP_040010152.1">
    <property type="nucleotide sequence ID" value="NZ_CP009574.1"/>
</dbReference>
<dbReference type="GO" id="GO:0034204">
    <property type="term" value="P:lipid translocation"/>
    <property type="evidence" value="ECO:0007669"/>
    <property type="project" value="TreeGrafter"/>
</dbReference>
<evidence type="ECO:0000256" key="11">
    <source>
        <dbReference type="PIRNR" id="PIRNR002869"/>
    </source>
</evidence>
<evidence type="ECO:0000256" key="6">
    <source>
        <dbReference type="ARBA" id="ARBA00022989"/>
    </source>
</evidence>
<feature type="transmembrane region" description="Helical" evidence="10">
    <location>
        <begin position="443"/>
        <end position="466"/>
    </location>
</feature>
<dbReference type="HOGENOM" id="CLU_006797_5_3_6"/>
<keyword evidence="2 10" id="KW-1003">Cell membrane</keyword>
<feature type="transmembrane region" description="Helical" evidence="10">
    <location>
        <begin position="181"/>
        <end position="206"/>
    </location>
</feature>
<feature type="transmembrane region" description="Helical" evidence="10">
    <location>
        <begin position="486"/>
        <end position="507"/>
    </location>
</feature>
<evidence type="ECO:0000256" key="10">
    <source>
        <dbReference type="HAMAP-Rule" id="MF_02078"/>
    </source>
</evidence>
<dbReference type="PANTHER" id="PTHR47019">
    <property type="entry name" value="LIPID II FLIPPASE MURJ"/>
    <property type="match status" value="1"/>
</dbReference>
<evidence type="ECO:0000256" key="3">
    <source>
        <dbReference type="ARBA" id="ARBA00022692"/>
    </source>
</evidence>
<evidence type="ECO:0000256" key="9">
    <source>
        <dbReference type="ARBA" id="ARBA00061532"/>
    </source>
</evidence>
<dbReference type="EMBL" id="CP009574">
    <property type="protein sequence ID" value="AIT09854.1"/>
    <property type="molecule type" value="Genomic_DNA"/>
</dbReference>
<evidence type="ECO:0000256" key="7">
    <source>
        <dbReference type="ARBA" id="ARBA00023136"/>
    </source>
</evidence>
<dbReference type="InterPro" id="IPR051050">
    <property type="entry name" value="Lipid_II_flippase_MurJ/MviN"/>
</dbReference>
<dbReference type="InterPro" id="IPR004268">
    <property type="entry name" value="MurJ"/>
</dbReference>
<feature type="transmembrane region" description="Helical" evidence="10">
    <location>
        <begin position="81"/>
        <end position="108"/>
    </location>
</feature>
<dbReference type="GO" id="GO:0008360">
    <property type="term" value="P:regulation of cell shape"/>
    <property type="evidence" value="ECO:0007669"/>
    <property type="project" value="UniProtKB-UniRule"/>
</dbReference>
<dbReference type="eggNOG" id="COG0728">
    <property type="taxonomic scope" value="Bacteria"/>
</dbReference>
<dbReference type="CDD" id="cd13123">
    <property type="entry name" value="MATE_MurJ_like"/>
    <property type="match status" value="1"/>
</dbReference>
<keyword evidence="3 10" id="KW-0812">Transmembrane</keyword>
<feature type="transmembrane region" description="Helical" evidence="10">
    <location>
        <begin position="409"/>
        <end position="431"/>
    </location>
</feature>
<feature type="transmembrane region" description="Helical" evidence="10">
    <location>
        <begin position="156"/>
        <end position="175"/>
    </location>
</feature>
<keyword evidence="10" id="KW-0997">Cell inner membrane</keyword>
<feature type="transmembrane region" description="Helical" evidence="10">
    <location>
        <begin position="380"/>
        <end position="403"/>
    </location>
</feature>
<dbReference type="Pfam" id="PF03023">
    <property type="entry name" value="MurJ"/>
    <property type="match status" value="1"/>
</dbReference>
<dbReference type="OrthoDB" id="9816572at2"/>
<feature type="transmembrane region" description="Helical" evidence="10">
    <location>
        <begin position="128"/>
        <end position="149"/>
    </location>
</feature>
<proteinExistence type="inferred from homology"/>
<keyword evidence="4 10" id="KW-0133">Cell shape</keyword>
<evidence type="ECO:0000256" key="5">
    <source>
        <dbReference type="ARBA" id="ARBA00022984"/>
    </source>
</evidence>
<dbReference type="GO" id="GO:0005886">
    <property type="term" value="C:plasma membrane"/>
    <property type="evidence" value="ECO:0007669"/>
    <property type="project" value="UniProtKB-SubCell"/>
</dbReference>
<dbReference type="GO" id="GO:0009252">
    <property type="term" value="P:peptidoglycan biosynthetic process"/>
    <property type="evidence" value="ECO:0007669"/>
    <property type="project" value="UniProtKB-UniRule"/>
</dbReference>
<dbReference type="NCBIfam" id="TIGR01695">
    <property type="entry name" value="murJ_mviN"/>
    <property type="match status" value="1"/>
</dbReference>
<feature type="transmembrane region" description="Helical" evidence="10">
    <location>
        <begin position="237"/>
        <end position="267"/>
    </location>
</feature>
<protein>
    <recommendedName>
        <fullName evidence="10">Probable lipid II flippase MurJ</fullName>
    </recommendedName>
</protein>
<dbReference type="GO" id="GO:0071555">
    <property type="term" value="P:cell wall organization"/>
    <property type="evidence" value="ECO:0007669"/>
    <property type="project" value="UniProtKB-UniRule"/>
</dbReference>
<feature type="transmembrane region" description="Helical" evidence="10">
    <location>
        <begin position="313"/>
        <end position="337"/>
    </location>
</feature>
<accession>A0A097EQK4</accession>
<dbReference type="UniPathway" id="UPA00219"/>
<keyword evidence="13" id="KW-1185">Reference proteome</keyword>
<dbReference type="PRINTS" id="PR01806">
    <property type="entry name" value="VIRFACTRMVIN"/>
</dbReference>
<keyword evidence="10 11" id="KW-0961">Cell wall biogenesis/degradation</keyword>
<gene>
    <name evidence="10" type="primary">murJ</name>
    <name evidence="12" type="ORF">LO80_07630</name>
</gene>
<organism evidence="12 13">
    <name type="scientific">Candidatus Francisella endociliophora</name>
    <dbReference type="NCBI Taxonomy" id="653937"/>
    <lineage>
        <taxon>Bacteria</taxon>
        <taxon>Pseudomonadati</taxon>
        <taxon>Pseudomonadota</taxon>
        <taxon>Gammaproteobacteria</taxon>
        <taxon>Thiotrichales</taxon>
        <taxon>Francisellaceae</taxon>
        <taxon>Francisella</taxon>
    </lineage>
</organism>
<feature type="transmembrane region" description="Helical" evidence="10">
    <location>
        <begin position="349"/>
        <end position="373"/>
    </location>
</feature>
<keyword evidence="7 10" id="KW-0472">Membrane</keyword>